<keyword evidence="1" id="KW-0175">Coiled coil</keyword>
<gene>
    <name evidence="2" type="ORF">IAB71_10050</name>
</gene>
<feature type="coiled-coil region" evidence="1">
    <location>
        <begin position="45"/>
        <end position="87"/>
    </location>
</feature>
<dbReference type="Proteomes" id="UP000824169">
    <property type="component" value="Unassembled WGS sequence"/>
</dbReference>
<comment type="caution">
    <text evidence="2">The sequence shown here is derived from an EMBL/GenBank/DDBJ whole genome shotgun (WGS) entry which is preliminary data.</text>
</comment>
<evidence type="ECO:0008006" key="4">
    <source>
        <dbReference type="Google" id="ProtNLM"/>
    </source>
</evidence>
<dbReference type="EMBL" id="DVOO01000030">
    <property type="protein sequence ID" value="HIV26099.1"/>
    <property type="molecule type" value="Genomic_DNA"/>
</dbReference>
<reference evidence="2" key="2">
    <citation type="journal article" date="2021" name="PeerJ">
        <title>Extensive microbial diversity within the chicken gut microbiome revealed by metagenomics and culture.</title>
        <authorList>
            <person name="Gilroy R."/>
            <person name="Ravi A."/>
            <person name="Getino M."/>
            <person name="Pursley I."/>
            <person name="Horton D.L."/>
            <person name="Alikhan N.F."/>
            <person name="Baker D."/>
            <person name="Gharbi K."/>
            <person name="Hall N."/>
            <person name="Watson M."/>
            <person name="Adriaenssens E.M."/>
            <person name="Foster-Nyarko E."/>
            <person name="Jarju S."/>
            <person name="Secka A."/>
            <person name="Antonio M."/>
            <person name="Oren A."/>
            <person name="Chaudhuri R.R."/>
            <person name="La Ragione R."/>
            <person name="Hildebrand F."/>
            <person name="Pallen M.J."/>
        </authorList>
    </citation>
    <scope>NUCLEOTIDE SEQUENCE</scope>
    <source>
        <strain evidence="2">CHK188-20938</strain>
    </source>
</reference>
<name>A0A9D1P3Z9_9FIRM</name>
<sequence>MDEILSKLSEIETAASRIREGAELQKKALDQQQEDRISKFDRQVEAEAEQEVEKLRKELSRSVQKDLEEMKKNAEVSLADMEQYYQQNCQKMVSQIYEKIVRK</sequence>
<organism evidence="2 3">
    <name type="scientific">Candidatus Scatomonas pullistercoris</name>
    <dbReference type="NCBI Taxonomy" id="2840920"/>
    <lineage>
        <taxon>Bacteria</taxon>
        <taxon>Bacillati</taxon>
        <taxon>Bacillota</taxon>
        <taxon>Clostridia</taxon>
        <taxon>Lachnospirales</taxon>
        <taxon>Lachnospiraceae</taxon>
        <taxon>Lachnospiraceae incertae sedis</taxon>
        <taxon>Candidatus Scatomonas</taxon>
    </lineage>
</organism>
<protein>
    <recommendedName>
        <fullName evidence="4">ATPase</fullName>
    </recommendedName>
</protein>
<evidence type="ECO:0000256" key="1">
    <source>
        <dbReference type="SAM" id="Coils"/>
    </source>
</evidence>
<reference evidence="2" key="1">
    <citation type="submission" date="2020-10" db="EMBL/GenBank/DDBJ databases">
        <authorList>
            <person name="Gilroy R."/>
        </authorList>
    </citation>
    <scope>NUCLEOTIDE SEQUENCE</scope>
    <source>
        <strain evidence="2">CHK188-20938</strain>
    </source>
</reference>
<dbReference type="AlphaFoldDB" id="A0A9D1P3Z9"/>
<evidence type="ECO:0000313" key="3">
    <source>
        <dbReference type="Proteomes" id="UP000824169"/>
    </source>
</evidence>
<accession>A0A9D1P3Z9</accession>
<proteinExistence type="predicted"/>
<evidence type="ECO:0000313" key="2">
    <source>
        <dbReference type="EMBL" id="HIV26099.1"/>
    </source>
</evidence>